<accession>A0A016VEY6</accession>
<feature type="compositionally biased region" description="Basic and acidic residues" evidence="1">
    <location>
        <begin position="40"/>
        <end position="62"/>
    </location>
</feature>
<proteinExistence type="predicted"/>
<dbReference type="AlphaFoldDB" id="A0A016VEY6"/>
<evidence type="ECO:0000313" key="2">
    <source>
        <dbReference type="EMBL" id="EYC25980.1"/>
    </source>
</evidence>
<dbReference type="Proteomes" id="UP000024635">
    <property type="component" value="Unassembled WGS sequence"/>
</dbReference>
<organism evidence="2 3">
    <name type="scientific">Ancylostoma ceylanicum</name>
    <dbReference type="NCBI Taxonomy" id="53326"/>
    <lineage>
        <taxon>Eukaryota</taxon>
        <taxon>Metazoa</taxon>
        <taxon>Ecdysozoa</taxon>
        <taxon>Nematoda</taxon>
        <taxon>Chromadorea</taxon>
        <taxon>Rhabditida</taxon>
        <taxon>Rhabditina</taxon>
        <taxon>Rhabditomorpha</taxon>
        <taxon>Strongyloidea</taxon>
        <taxon>Ancylostomatidae</taxon>
        <taxon>Ancylostomatinae</taxon>
        <taxon>Ancylostoma</taxon>
    </lineage>
</organism>
<dbReference type="EMBL" id="JARK01001347">
    <property type="protein sequence ID" value="EYC25980.1"/>
    <property type="molecule type" value="Genomic_DNA"/>
</dbReference>
<keyword evidence="3" id="KW-1185">Reference proteome</keyword>
<feature type="region of interest" description="Disordered" evidence="1">
    <location>
        <begin position="40"/>
        <end position="67"/>
    </location>
</feature>
<name>A0A016VEY6_9BILA</name>
<gene>
    <name evidence="2" type="primary">Acey_s0011.g1492</name>
    <name evidence="2" type="ORF">Y032_0011g1492</name>
</gene>
<evidence type="ECO:0000313" key="3">
    <source>
        <dbReference type="Proteomes" id="UP000024635"/>
    </source>
</evidence>
<feature type="compositionally biased region" description="Basic and acidic residues" evidence="1">
    <location>
        <begin position="1"/>
        <end position="10"/>
    </location>
</feature>
<comment type="caution">
    <text evidence="2">The sequence shown here is derived from an EMBL/GenBank/DDBJ whole genome shotgun (WGS) entry which is preliminary data.</text>
</comment>
<feature type="region of interest" description="Disordered" evidence="1">
    <location>
        <begin position="1"/>
        <end position="21"/>
    </location>
</feature>
<sequence>MERTESREENNEQVGLGKDGKLVGKKPQWILAVGKLVPEESERMKHRLRSSDAPRKSLDRAHAHSTPLRCSGGQLQLQLQLNENGVSIDNQLDRRLRHDANGAAVTANAVSKRIDYSWYLVDL</sequence>
<protein>
    <submittedName>
        <fullName evidence="2">Uncharacterized protein</fullName>
    </submittedName>
</protein>
<reference evidence="3" key="1">
    <citation type="journal article" date="2015" name="Nat. Genet.">
        <title>The genome and transcriptome of the zoonotic hookworm Ancylostoma ceylanicum identify infection-specific gene families.</title>
        <authorList>
            <person name="Schwarz E.M."/>
            <person name="Hu Y."/>
            <person name="Antoshechkin I."/>
            <person name="Miller M.M."/>
            <person name="Sternberg P.W."/>
            <person name="Aroian R.V."/>
        </authorList>
    </citation>
    <scope>NUCLEOTIDE SEQUENCE</scope>
    <source>
        <strain evidence="3">HY135</strain>
    </source>
</reference>
<evidence type="ECO:0000256" key="1">
    <source>
        <dbReference type="SAM" id="MobiDB-lite"/>
    </source>
</evidence>